<accession>A0A1M6PHA9</accession>
<keyword evidence="1" id="KW-0732">Signal</keyword>
<dbReference type="PANTHER" id="PTHR47635">
    <property type="entry name" value="CUB DOMAIN-CONTAINING PROTEIN"/>
    <property type="match status" value="1"/>
</dbReference>
<dbReference type="SUPFAM" id="SSF49899">
    <property type="entry name" value="Concanavalin A-like lectins/glucanases"/>
    <property type="match status" value="2"/>
</dbReference>
<keyword evidence="2" id="KW-1015">Disulfide bond</keyword>
<dbReference type="EMBL" id="FQZU01000017">
    <property type="protein sequence ID" value="SHK07302.1"/>
    <property type="molecule type" value="Genomic_DNA"/>
</dbReference>
<dbReference type="InterPro" id="IPR013320">
    <property type="entry name" value="ConA-like_dom_sf"/>
</dbReference>
<dbReference type="Pfam" id="PF13385">
    <property type="entry name" value="Laminin_G_3"/>
    <property type="match status" value="1"/>
</dbReference>
<gene>
    <name evidence="4" type="ORF">SAMN02745216_02835</name>
</gene>
<evidence type="ECO:0000256" key="1">
    <source>
        <dbReference type="ARBA" id="ARBA00022729"/>
    </source>
</evidence>
<sequence length="499" mass="53284">MNISGKLLIGIMAFWVASTWHSLAWAGFNDEFNSAALDSRWEVVNPNPASSISMTGEAVRITASEANGGSDYYYGSNYNAPRILQPVSGDWMLEIKLDFNPTTDYQGAGIILIPQGQDASSSNGNRIAEKAFSGGAKVIRSVGTNVPWTANLAYIRLSKNGCTYTGWVSADGTDWTLNGTWEDSSQTDTAYVGLFSIRQPWTGSATSTPEFDYFRFAENLECMALPEGAVSWWGGDMTAADGLADNNGVLIGGAGYADGYTDQAFALDGVDDAVRITAAQSLKLQNLTMEAWIFPESDGFGPVLEFNEESGVLPSYGPNMGILASGAAYGSATSYASTFLESGAGAVTLYAWNHLAFTYDISSGVETLFINGVAAEQKSVGSLIMKTNYPLYIGRRPASHNGPDDIASFHGLIDEATIYSRALSASEIQSIFNKERHNKCWPGDADGDRITDLADAILCLQILAATSQEKANAGAAVDGDGALDLREILFILRKLAGLS</sequence>
<dbReference type="InterPro" id="IPR036439">
    <property type="entry name" value="Dockerin_dom_sf"/>
</dbReference>
<dbReference type="STRING" id="1121393.SAMN02745216_02835"/>
<dbReference type="OrthoDB" id="5430002at2"/>
<dbReference type="SUPFAM" id="SSF63446">
    <property type="entry name" value="Type I dockerin domain"/>
    <property type="match status" value="1"/>
</dbReference>
<keyword evidence="5" id="KW-1185">Reference proteome</keyword>
<dbReference type="GO" id="GO:0030246">
    <property type="term" value="F:carbohydrate binding"/>
    <property type="evidence" value="ECO:0007669"/>
    <property type="project" value="UniProtKB-KW"/>
</dbReference>
<dbReference type="Proteomes" id="UP000183994">
    <property type="component" value="Unassembled WGS sequence"/>
</dbReference>
<dbReference type="GO" id="GO:0000272">
    <property type="term" value="P:polysaccharide catabolic process"/>
    <property type="evidence" value="ECO:0007669"/>
    <property type="project" value="InterPro"/>
</dbReference>
<protein>
    <submittedName>
        <fullName evidence="4">Concanavalin A-like lectin/glucanases superfamily protein</fullName>
    </submittedName>
</protein>
<evidence type="ECO:0000256" key="2">
    <source>
        <dbReference type="ARBA" id="ARBA00023157"/>
    </source>
</evidence>
<dbReference type="RefSeq" id="WP_073476822.1">
    <property type="nucleotide sequence ID" value="NZ_FQZU01000017.1"/>
</dbReference>
<dbReference type="AlphaFoldDB" id="A0A1M6PHA9"/>
<reference evidence="5" key="1">
    <citation type="submission" date="2016-11" db="EMBL/GenBank/DDBJ databases">
        <authorList>
            <person name="Varghese N."/>
            <person name="Submissions S."/>
        </authorList>
    </citation>
    <scope>NUCLEOTIDE SEQUENCE [LARGE SCALE GENOMIC DNA]</scope>
    <source>
        <strain evidence="5">DSM 16219</strain>
    </source>
</reference>
<feature type="domain" description="LamG-like jellyroll fold" evidence="3">
    <location>
        <begin position="285"/>
        <end position="426"/>
    </location>
</feature>
<dbReference type="InterPro" id="IPR006558">
    <property type="entry name" value="LamG-like"/>
</dbReference>
<organism evidence="4 5">
    <name type="scientific">Desulfatibacillum alkenivorans DSM 16219</name>
    <dbReference type="NCBI Taxonomy" id="1121393"/>
    <lineage>
        <taxon>Bacteria</taxon>
        <taxon>Pseudomonadati</taxon>
        <taxon>Thermodesulfobacteriota</taxon>
        <taxon>Desulfobacteria</taxon>
        <taxon>Desulfobacterales</taxon>
        <taxon>Desulfatibacillaceae</taxon>
        <taxon>Desulfatibacillum</taxon>
    </lineage>
</organism>
<evidence type="ECO:0000313" key="5">
    <source>
        <dbReference type="Proteomes" id="UP000183994"/>
    </source>
</evidence>
<evidence type="ECO:0000259" key="3">
    <source>
        <dbReference type="SMART" id="SM00560"/>
    </source>
</evidence>
<name>A0A1M6PHA9_9BACT</name>
<evidence type="ECO:0000313" key="4">
    <source>
        <dbReference type="EMBL" id="SHK07302.1"/>
    </source>
</evidence>
<proteinExistence type="predicted"/>
<keyword evidence="4" id="KW-0430">Lectin</keyword>
<dbReference type="Gene3D" id="1.10.1330.10">
    <property type="entry name" value="Dockerin domain"/>
    <property type="match status" value="1"/>
</dbReference>
<dbReference type="SMART" id="SM00560">
    <property type="entry name" value="LamGL"/>
    <property type="match status" value="1"/>
</dbReference>
<dbReference type="PANTHER" id="PTHR47635:SF2">
    <property type="entry name" value="LAMG-LIKE JELLYROLL FOLD DOMAIN-CONTAINING PROTEIN"/>
    <property type="match status" value="1"/>
</dbReference>
<dbReference type="Gene3D" id="2.60.120.200">
    <property type="match status" value="2"/>
</dbReference>